<gene>
    <name evidence="9" type="primary">fliQ</name>
    <name evidence="10" type="ORF">EV215_1627</name>
</gene>
<evidence type="ECO:0000256" key="4">
    <source>
        <dbReference type="ARBA" id="ARBA00022475"/>
    </source>
</evidence>
<dbReference type="RefSeq" id="WP_134113494.1">
    <property type="nucleotide sequence ID" value="NZ_SOBG01000007.1"/>
</dbReference>
<organism evidence="10 11">
    <name type="scientific">Hypnocyclicus thermotrophus</name>
    <dbReference type="NCBI Taxonomy" id="1627895"/>
    <lineage>
        <taxon>Bacteria</taxon>
        <taxon>Fusobacteriati</taxon>
        <taxon>Fusobacteriota</taxon>
        <taxon>Fusobacteriia</taxon>
        <taxon>Fusobacteriales</taxon>
        <taxon>Fusobacteriaceae</taxon>
        <taxon>Hypnocyclicus</taxon>
    </lineage>
</organism>
<dbReference type="PIRSF" id="PIRSF004669">
    <property type="entry name" value="FliQ"/>
    <property type="match status" value="1"/>
</dbReference>
<feature type="transmembrane region" description="Helical" evidence="9">
    <location>
        <begin position="20"/>
        <end position="39"/>
    </location>
</feature>
<keyword evidence="7 9" id="KW-0472">Membrane</keyword>
<dbReference type="Pfam" id="PF01313">
    <property type="entry name" value="Bac_export_3"/>
    <property type="match status" value="1"/>
</dbReference>
<comment type="function">
    <text evidence="9">Role in flagellar biosynthesis.</text>
</comment>
<evidence type="ECO:0000256" key="7">
    <source>
        <dbReference type="ARBA" id="ARBA00023136"/>
    </source>
</evidence>
<dbReference type="PRINTS" id="PR00952">
    <property type="entry name" value="TYPE3IMQPROT"/>
</dbReference>
<comment type="subcellular location">
    <subcellularLocation>
        <location evidence="1 9">Cell membrane</location>
        <topology evidence="1">Multi-pass membrane protein</topology>
    </subcellularLocation>
    <subcellularLocation>
        <location evidence="9">Bacterial flagellum basal body</location>
    </subcellularLocation>
</comment>
<protein>
    <recommendedName>
        <fullName evidence="3 9">Flagellar biosynthetic protein FliQ</fullName>
    </recommendedName>
</protein>
<sequence length="88" mass="9884">MTEEMIMELITSALMTILKISLPILIVGLLVGLIVGIFQATTQIQEMTLSFIPKIISIFIVVFVLGQWMLVTLIEYTKDLIKMISRLG</sequence>
<dbReference type="InterPro" id="IPR006305">
    <property type="entry name" value="FliQ"/>
</dbReference>
<dbReference type="PANTHER" id="PTHR34040">
    <property type="entry name" value="FLAGELLAR BIOSYNTHETIC PROTEIN FLIQ"/>
    <property type="match status" value="1"/>
</dbReference>
<name>A0AA46I557_9FUSO</name>
<keyword evidence="10" id="KW-0969">Cilium</keyword>
<evidence type="ECO:0000313" key="11">
    <source>
        <dbReference type="Proteomes" id="UP000294678"/>
    </source>
</evidence>
<proteinExistence type="inferred from homology"/>
<evidence type="ECO:0000256" key="1">
    <source>
        <dbReference type="ARBA" id="ARBA00004651"/>
    </source>
</evidence>
<dbReference type="Proteomes" id="UP000294678">
    <property type="component" value="Unassembled WGS sequence"/>
</dbReference>
<evidence type="ECO:0000256" key="9">
    <source>
        <dbReference type="RuleBase" id="RU364090"/>
    </source>
</evidence>
<accession>A0AA46I557</accession>
<dbReference type="EMBL" id="SOBG01000007">
    <property type="protein sequence ID" value="TDT68560.1"/>
    <property type="molecule type" value="Genomic_DNA"/>
</dbReference>
<keyword evidence="11" id="KW-1185">Reference proteome</keyword>
<dbReference type="GO" id="GO:0009425">
    <property type="term" value="C:bacterial-type flagellum basal body"/>
    <property type="evidence" value="ECO:0007669"/>
    <property type="project" value="UniProtKB-SubCell"/>
</dbReference>
<evidence type="ECO:0000256" key="2">
    <source>
        <dbReference type="ARBA" id="ARBA00006156"/>
    </source>
</evidence>
<reference evidence="10 11" key="1">
    <citation type="submission" date="2019-03" db="EMBL/GenBank/DDBJ databases">
        <title>Genomic Encyclopedia of Type Strains, Phase IV (KMG-IV): sequencing the most valuable type-strain genomes for metagenomic binning, comparative biology and taxonomic classification.</title>
        <authorList>
            <person name="Goeker M."/>
        </authorList>
    </citation>
    <scope>NUCLEOTIDE SEQUENCE [LARGE SCALE GENOMIC DNA]</scope>
    <source>
        <strain evidence="10 11">DSM 100055</strain>
    </source>
</reference>
<evidence type="ECO:0000313" key="10">
    <source>
        <dbReference type="EMBL" id="TDT68560.1"/>
    </source>
</evidence>
<keyword evidence="4 9" id="KW-1003">Cell membrane</keyword>
<comment type="similarity">
    <text evidence="2 9">Belongs to the FliQ/MopD/SpaQ family.</text>
</comment>
<dbReference type="GO" id="GO:0005886">
    <property type="term" value="C:plasma membrane"/>
    <property type="evidence" value="ECO:0007669"/>
    <property type="project" value="UniProtKB-SubCell"/>
</dbReference>
<evidence type="ECO:0000256" key="8">
    <source>
        <dbReference type="ARBA" id="ARBA00023143"/>
    </source>
</evidence>
<comment type="caution">
    <text evidence="10">The sequence shown here is derived from an EMBL/GenBank/DDBJ whole genome shotgun (WGS) entry which is preliminary data.</text>
</comment>
<dbReference type="InterPro" id="IPR002191">
    <property type="entry name" value="Bac_export_3"/>
</dbReference>
<keyword evidence="8 9" id="KW-0975">Bacterial flagellum</keyword>
<feature type="transmembrane region" description="Helical" evidence="9">
    <location>
        <begin position="51"/>
        <end position="76"/>
    </location>
</feature>
<evidence type="ECO:0000256" key="3">
    <source>
        <dbReference type="ARBA" id="ARBA00021718"/>
    </source>
</evidence>
<dbReference type="AlphaFoldDB" id="A0AA46I557"/>
<keyword evidence="10" id="KW-0282">Flagellum</keyword>
<evidence type="ECO:0000256" key="6">
    <source>
        <dbReference type="ARBA" id="ARBA00022989"/>
    </source>
</evidence>
<evidence type="ECO:0000256" key="5">
    <source>
        <dbReference type="ARBA" id="ARBA00022692"/>
    </source>
</evidence>
<dbReference type="GO" id="GO:0044780">
    <property type="term" value="P:bacterial-type flagellum assembly"/>
    <property type="evidence" value="ECO:0007669"/>
    <property type="project" value="InterPro"/>
</dbReference>
<keyword evidence="6 9" id="KW-1133">Transmembrane helix</keyword>
<dbReference type="PANTHER" id="PTHR34040:SF2">
    <property type="entry name" value="FLAGELLAR BIOSYNTHETIC PROTEIN FLIQ"/>
    <property type="match status" value="1"/>
</dbReference>
<dbReference type="NCBIfam" id="TIGR01402">
    <property type="entry name" value="fliQ"/>
    <property type="match status" value="1"/>
</dbReference>
<keyword evidence="5 9" id="KW-0812">Transmembrane</keyword>
<dbReference type="GO" id="GO:0009306">
    <property type="term" value="P:protein secretion"/>
    <property type="evidence" value="ECO:0007669"/>
    <property type="project" value="InterPro"/>
</dbReference>
<keyword evidence="10" id="KW-0966">Cell projection</keyword>